<name>A0A919YUX0_9BACL</name>
<protein>
    <submittedName>
        <fullName evidence="1">Uncharacterized protein</fullName>
    </submittedName>
</protein>
<dbReference type="Proteomes" id="UP000683139">
    <property type="component" value="Unassembled WGS sequence"/>
</dbReference>
<proteinExistence type="predicted"/>
<dbReference type="EMBL" id="BOSE01000009">
    <property type="protein sequence ID" value="GIP18559.1"/>
    <property type="molecule type" value="Genomic_DNA"/>
</dbReference>
<organism evidence="1 2">
    <name type="scientific">Paenibacillus montaniterrae</name>
    <dbReference type="NCBI Taxonomy" id="429341"/>
    <lineage>
        <taxon>Bacteria</taxon>
        <taxon>Bacillati</taxon>
        <taxon>Bacillota</taxon>
        <taxon>Bacilli</taxon>
        <taxon>Bacillales</taxon>
        <taxon>Paenibacillaceae</taxon>
        <taxon>Paenibacillus</taxon>
    </lineage>
</organism>
<evidence type="ECO:0000313" key="2">
    <source>
        <dbReference type="Proteomes" id="UP000683139"/>
    </source>
</evidence>
<sequence>MWYWNHCKLGALCLYQWSVNIKLNIINDIDDIIDIINDKKELSDEFAAIKGVRAYGAAAKAVSGRRKTRDYAADCDVPFE</sequence>
<reference evidence="1" key="1">
    <citation type="submission" date="2021-03" db="EMBL/GenBank/DDBJ databases">
        <title>Antimicrobial resistance genes in bacteria isolated from Japanese honey, and their potential for conferring macrolide and lincosamide resistance in the American foulbrood pathogen Paenibacillus larvae.</title>
        <authorList>
            <person name="Okamoto M."/>
            <person name="Kumagai M."/>
            <person name="Kanamori H."/>
            <person name="Takamatsu D."/>
        </authorList>
    </citation>
    <scope>NUCLEOTIDE SEQUENCE</scope>
    <source>
        <strain evidence="1">J40TS1</strain>
    </source>
</reference>
<comment type="caution">
    <text evidence="1">The sequence shown here is derived from an EMBL/GenBank/DDBJ whole genome shotgun (WGS) entry which is preliminary data.</text>
</comment>
<accession>A0A919YUX0</accession>
<evidence type="ECO:0000313" key="1">
    <source>
        <dbReference type="EMBL" id="GIP18559.1"/>
    </source>
</evidence>
<keyword evidence="2" id="KW-1185">Reference proteome</keyword>
<gene>
    <name evidence="1" type="ORF">J40TS1_42010</name>
</gene>
<dbReference type="AlphaFoldDB" id="A0A919YUX0"/>